<name>A0A9W9TW89_9EURO</name>
<accession>A0A9W9TW89</accession>
<protein>
    <submittedName>
        <fullName evidence="1">Uncharacterized protein</fullName>
    </submittedName>
</protein>
<dbReference type="EMBL" id="JAPQKS010000002">
    <property type="protein sequence ID" value="KAJ5246096.1"/>
    <property type="molecule type" value="Genomic_DNA"/>
</dbReference>
<dbReference type="AlphaFoldDB" id="A0A9W9TW89"/>
<sequence length="102" mass="11578">MGHSIRQALNISKIQIGMQVREWLVFKLCLIFQPDLHLIPGAVHHFLDVLLDTVNQLREVESLSYGSKVSGHRAAEVACFADDFDVWHARLNVLLEWDGSVI</sequence>
<dbReference type="GeneID" id="83197679"/>
<proteinExistence type="predicted"/>
<organism evidence="1 2">
    <name type="scientific">Penicillium chermesinum</name>
    <dbReference type="NCBI Taxonomy" id="63820"/>
    <lineage>
        <taxon>Eukaryota</taxon>
        <taxon>Fungi</taxon>
        <taxon>Dikarya</taxon>
        <taxon>Ascomycota</taxon>
        <taxon>Pezizomycotina</taxon>
        <taxon>Eurotiomycetes</taxon>
        <taxon>Eurotiomycetidae</taxon>
        <taxon>Eurotiales</taxon>
        <taxon>Aspergillaceae</taxon>
        <taxon>Penicillium</taxon>
    </lineage>
</organism>
<dbReference type="Proteomes" id="UP001150941">
    <property type="component" value="Unassembled WGS sequence"/>
</dbReference>
<reference evidence="1" key="1">
    <citation type="submission" date="2022-11" db="EMBL/GenBank/DDBJ databases">
        <authorList>
            <person name="Petersen C."/>
        </authorList>
    </citation>
    <scope>NUCLEOTIDE SEQUENCE</scope>
    <source>
        <strain evidence="1">IBT 19713</strain>
    </source>
</reference>
<reference evidence="1" key="2">
    <citation type="journal article" date="2023" name="IMA Fungus">
        <title>Comparative genomic study of the Penicillium genus elucidates a diverse pangenome and 15 lateral gene transfer events.</title>
        <authorList>
            <person name="Petersen C."/>
            <person name="Sorensen T."/>
            <person name="Nielsen M.R."/>
            <person name="Sondergaard T.E."/>
            <person name="Sorensen J.L."/>
            <person name="Fitzpatrick D.A."/>
            <person name="Frisvad J.C."/>
            <person name="Nielsen K.L."/>
        </authorList>
    </citation>
    <scope>NUCLEOTIDE SEQUENCE</scope>
    <source>
        <strain evidence="1">IBT 19713</strain>
    </source>
</reference>
<keyword evidence="2" id="KW-1185">Reference proteome</keyword>
<evidence type="ECO:0000313" key="1">
    <source>
        <dbReference type="EMBL" id="KAJ5246096.1"/>
    </source>
</evidence>
<evidence type="ECO:0000313" key="2">
    <source>
        <dbReference type="Proteomes" id="UP001150941"/>
    </source>
</evidence>
<gene>
    <name evidence="1" type="ORF">N7468_001079</name>
</gene>
<comment type="caution">
    <text evidence="1">The sequence shown here is derived from an EMBL/GenBank/DDBJ whole genome shotgun (WGS) entry which is preliminary data.</text>
</comment>
<dbReference type="RefSeq" id="XP_058333517.1">
    <property type="nucleotide sequence ID" value="XM_058470376.1"/>
</dbReference>